<name>A0A401Q8X4_SCYTO</name>
<evidence type="ECO:0000313" key="3">
    <source>
        <dbReference type="Proteomes" id="UP000288216"/>
    </source>
</evidence>
<gene>
    <name evidence="2" type="ORF">scyTo_0022573</name>
</gene>
<feature type="non-terminal residue" evidence="2">
    <location>
        <position position="1"/>
    </location>
</feature>
<dbReference type="Gene3D" id="1.10.238.10">
    <property type="entry name" value="EF-hand"/>
    <property type="match status" value="1"/>
</dbReference>
<feature type="domain" description="S100/CaBP-9k-type calcium binding subdomain" evidence="1">
    <location>
        <begin position="61"/>
        <end position="103"/>
    </location>
</feature>
<protein>
    <recommendedName>
        <fullName evidence="1">S100/CaBP-9k-type calcium binding subdomain domain-containing protein</fullName>
    </recommendedName>
</protein>
<dbReference type="SMART" id="SM01394">
    <property type="entry name" value="S_100"/>
    <property type="match status" value="1"/>
</dbReference>
<dbReference type="InterPro" id="IPR013787">
    <property type="entry name" value="S100_Ca-bd_sub"/>
</dbReference>
<dbReference type="Proteomes" id="UP000288216">
    <property type="component" value="Unassembled WGS sequence"/>
</dbReference>
<dbReference type="SUPFAM" id="SSF47473">
    <property type="entry name" value="EF-hand"/>
    <property type="match status" value="1"/>
</dbReference>
<organism evidence="2 3">
    <name type="scientific">Scyliorhinus torazame</name>
    <name type="common">Cloudy catshark</name>
    <name type="synonym">Catulus torazame</name>
    <dbReference type="NCBI Taxonomy" id="75743"/>
    <lineage>
        <taxon>Eukaryota</taxon>
        <taxon>Metazoa</taxon>
        <taxon>Chordata</taxon>
        <taxon>Craniata</taxon>
        <taxon>Vertebrata</taxon>
        <taxon>Chondrichthyes</taxon>
        <taxon>Elasmobranchii</taxon>
        <taxon>Galeomorphii</taxon>
        <taxon>Galeoidea</taxon>
        <taxon>Carcharhiniformes</taxon>
        <taxon>Scyliorhinidae</taxon>
        <taxon>Scyliorhinus</taxon>
    </lineage>
</organism>
<reference evidence="2 3" key="1">
    <citation type="journal article" date="2018" name="Nat. Ecol. Evol.">
        <title>Shark genomes provide insights into elasmobranch evolution and the origin of vertebrates.</title>
        <authorList>
            <person name="Hara Y"/>
            <person name="Yamaguchi K"/>
            <person name="Onimaru K"/>
            <person name="Kadota M"/>
            <person name="Koyanagi M"/>
            <person name="Keeley SD"/>
            <person name="Tatsumi K"/>
            <person name="Tanaka K"/>
            <person name="Motone F"/>
            <person name="Kageyama Y"/>
            <person name="Nozu R"/>
            <person name="Adachi N"/>
            <person name="Nishimura O"/>
            <person name="Nakagawa R"/>
            <person name="Tanegashima C"/>
            <person name="Kiyatake I"/>
            <person name="Matsumoto R"/>
            <person name="Murakumo K"/>
            <person name="Nishida K"/>
            <person name="Terakita A"/>
            <person name="Kuratani S"/>
            <person name="Sato K"/>
            <person name="Hyodo S Kuraku.S."/>
        </authorList>
    </citation>
    <scope>NUCLEOTIDE SEQUENCE [LARGE SCALE GENOMIC DNA]</scope>
</reference>
<keyword evidence="3" id="KW-1185">Reference proteome</keyword>
<dbReference type="InterPro" id="IPR011992">
    <property type="entry name" value="EF-hand-dom_pair"/>
</dbReference>
<proteinExistence type="predicted"/>
<dbReference type="EMBL" id="BFAA01023050">
    <property type="protein sequence ID" value="GCB81816.1"/>
    <property type="molecule type" value="Genomic_DNA"/>
</dbReference>
<sequence length="149" mass="16620">VARSPLVANGSEGPSQYGWGTEGSGGYKWLAQTARHSHRSPQTNFLSQIICGCTNVRMGSLRGHVNGINDIFLKYSREDNDHDKLNRSELRNLFKAEMPELKAGELDSLVDMIMEMEAADDKQVDRTEFFLIASCLILGKAPKQCCKKK</sequence>
<evidence type="ECO:0000313" key="2">
    <source>
        <dbReference type="EMBL" id="GCB81816.1"/>
    </source>
</evidence>
<accession>A0A401Q8X4</accession>
<dbReference type="AlphaFoldDB" id="A0A401Q8X4"/>
<dbReference type="Pfam" id="PF01023">
    <property type="entry name" value="S_100"/>
    <property type="match status" value="1"/>
</dbReference>
<evidence type="ECO:0000259" key="1">
    <source>
        <dbReference type="SMART" id="SM01394"/>
    </source>
</evidence>
<comment type="caution">
    <text evidence="2">The sequence shown here is derived from an EMBL/GenBank/DDBJ whole genome shotgun (WGS) entry which is preliminary data.</text>
</comment>